<dbReference type="InterPro" id="IPR036866">
    <property type="entry name" value="RibonucZ/Hydroxyglut_hydro"/>
</dbReference>
<feature type="region of interest" description="Disordered" evidence="2">
    <location>
        <begin position="581"/>
        <end position="611"/>
    </location>
</feature>
<protein>
    <submittedName>
        <fullName evidence="3">Uncharacterized protein</fullName>
    </submittedName>
</protein>
<feature type="compositionally biased region" description="Pro residues" evidence="2">
    <location>
        <begin position="95"/>
        <end position="104"/>
    </location>
</feature>
<dbReference type="SUPFAM" id="SSF56281">
    <property type="entry name" value="Metallo-hydrolase/oxidoreductase"/>
    <property type="match status" value="1"/>
</dbReference>
<comment type="caution">
    <text evidence="3">The sequence shown here is derived from an EMBL/GenBank/DDBJ whole genome shotgun (WGS) entry which is preliminary data.</text>
</comment>
<keyword evidence="4" id="KW-1185">Reference proteome</keyword>
<dbReference type="Gene3D" id="3.60.15.10">
    <property type="entry name" value="Ribonuclease Z/Hydroxyacylglutathione hydrolase-like"/>
    <property type="match status" value="1"/>
</dbReference>
<dbReference type="Proteomes" id="UP001141327">
    <property type="component" value="Unassembled WGS sequence"/>
</dbReference>
<dbReference type="EMBL" id="JAPMOS010000004">
    <property type="protein sequence ID" value="KAJ4462007.1"/>
    <property type="molecule type" value="Genomic_DNA"/>
</dbReference>
<feature type="compositionally biased region" description="Pro residues" evidence="2">
    <location>
        <begin position="74"/>
        <end position="86"/>
    </location>
</feature>
<keyword evidence="1" id="KW-0175">Coiled coil</keyword>
<evidence type="ECO:0000256" key="1">
    <source>
        <dbReference type="SAM" id="Coils"/>
    </source>
</evidence>
<feature type="coiled-coil region" evidence="1">
    <location>
        <begin position="540"/>
        <end position="567"/>
    </location>
</feature>
<reference evidence="3" key="1">
    <citation type="journal article" date="2022" name="bioRxiv">
        <title>Genomics of Preaxostyla Flagellates Illuminates Evolutionary Transitions and the Path Towards Mitochondrial Loss.</title>
        <authorList>
            <person name="Novak L.V.F."/>
            <person name="Treitli S.C."/>
            <person name="Pyrih J."/>
            <person name="Halakuc P."/>
            <person name="Pipaliya S.V."/>
            <person name="Vacek V."/>
            <person name="Brzon O."/>
            <person name="Soukal P."/>
            <person name="Eme L."/>
            <person name="Dacks J.B."/>
            <person name="Karnkowska A."/>
            <person name="Elias M."/>
            <person name="Hampl V."/>
        </authorList>
    </citation>
    <scope>NUCLEOTIDE SEQUENCE</scope>
    <source>
        <strain evidence="3">RCP-MX</strain>
    </source>
</reference>
<proteinExistence type="predicted"/>
<evidence type="ECO:0000313" key="3">
    <source>
        <dbReference type="EMBL" id="KAJ4462007.1"/>
    </source>
</evidence>
<sequence>MTTFGVPLQELEAKGCPPPVAFKVLFDAGAESIEKFEPKLRPHMVVISHSDRDHIAKLAALDWSPPSTQNPVPLVMPPPSPSPSPTIPNAEAPQHPAPQTPQPSTPASAAPRRRGRPPRTPGTAQTTGRGEHNLHGLADQLQDLSIVTPMAGFPLDRAAPVSTRAEQPPSALPLPSFARGPSPLAPAVSSCPFSVAPPQMAVPLPARPRGRMPFINSVILSTGVPWTEHDFPLFQFYGRQKCPQGFEISFYEPDLMSCYQALNGERNGSSVVSLLADGPGSEADPQPFRMLFPGDVPSAVLLQHQGIPTRYDVIKVPHHGSVAAGEYNTAEQCKALLADFYLVCAPAMAATDRAGSLVHLRDLVERIAANPGPFYRCPRATVLLSTVSLHKQRPKDVRTFHLSAALLGATRGCPVDVFVGAENRPGRLLLSRTVPSGGRRGHPERRAELDLATATPLATLAEEIHGALCEGFLTRLLRAGGPSSRRLWALAEQLRTWGPGGASQVEGWLPEEVQAMVEVEEALASQVDAPAGSAAGAPGAARLARVLQQKEEILEKAAAARAAARAAGQGEVAAGQEAGAVPAAAGATQPAPVAPAGREDAQPNQGGGRGGSAALLLFTTI</sequence>
<gene>
    <name evidence="3" type="ORF">PAPYR_1164</name>
</gene>
<name>A0ABQ8UTZ6_9EUKA</name>
<feature type="compositionally biased region" description="Low complexity" evidence="2">
    <location>
        <begin position="581"/>
        <end position="596"/>
    </location>
</feature>
<organism evidence="3 4">
    <name type="scientific">Paratrimastix pyriformis</name>
    <dbReference type="NCBI Taxonomy" id="342808"/>
    <lineage>
        <taxon>Eukaryota</taxon>
        <taxon>Metamonada</taxon>
        <taxon>Preaxostyla</taxon>
        <taxon>Paratrimastigidae</taxon>
        <taxon>Paratrimastix</taxon>
    </lineage>
</organism>
<evidence type="ECO:0000313" key="4">
    <source>
        <dbReference type="Proteomes" id="UP001141327"/>
    </source>
</evidence>
<accession>A0ABQ8UTZ6</accession>
<evidence type="ECO:0000256" key="2">
    <source>
        <dbReference type="SAM" id="MobiDB-lite"/>
    </source>
</evidence>
<feature type="region of interest" description="Disordered" evidence="2">
    <location>
        <begin position="62"/>
        <end position="133"/>
    </location>
</feature>